<feature type="active site" description="Charge relay system" evidence="2">
    <location>
        <position position="365"/>
    </location>
</feature>
<dbReference type="CTD" id="187017"/>
<keyword evidence="8" id="KW-1267">Proteomics identification</keyword>
<evidence type="ECO:0000313" key="7">
    <source>
        <dbReference type="WormBase" id="K05B2.4"/>
    </source>
</evidence>
<dbReference type="AGR" id="WB:WBGene00019404"/>
<dbReference type="Reactome" id="R-CEL-159418">
    <property type="pathway name" value="Recycling of bile acids and salts"/>
</dbReference>
<feature type="active site" description="Charge relay system" evidence="2">
    <location>
        <position position="236"/>
    </location>
</feature>
<dbReference type="AlphaFoldDB" id="Q9GYN3"/>
<dbReference type="Reactome" id="R-CEL-9033241">
    <property type="pathway name" value="Peroxisomal protein import"/>
</dbReference>
<dbReference type="InterPro" id="IPR016662">
    <property type="entry name" value="Acyl-CoA_thioEstase_long-chain"/>
</dbReference>
<evidence type="ECO:0000259" key="4">
    <source>
        <dbReference type="Pfam" id="PF08840"/>
    </source>
</evidence>
<dbReference type="GO" id="GO:0006631">
    <property type="term" value="P:fatty acid metabolic process"/>
    <property type="evidence" value="ECO:0000318"/>
    <property type="project" value="GO_Central"/>
</dbReference>
<dbReference type="MEROPS" id="S09.B09"/>
<evidence type="ECO:0000256" key="1">
    <source>
        <dbReference type="ARBA" id="ARBA00006538"/>
    </source>
</evidence>
<name>Q9GYN3_CAEEL</name>
<dbReference type="FunCoup" id="Q9GYN3">
    <property type="interactions" value="38"/>
</dbReference>
<feature type="domain" description="BAAT/Acyl-CoA thioester hydrolase C-terminal" evidence="4">
    <location>
        <begin position="208"/>
        <end position="416"/>
    </location>
</feature>
<sequence>MSPVILVTPEDSLVHENVSIVVNGLEYQKNYLLELRLLHKVGIYRSYGVFKSTVTGCIDLSKIAPIRGTYSGVNESGLFESLEPTDTVRYGGYCNCTPPVDFKYQLLVKNLNGTVLGEKSLCRRLMHPLVERIEVEEAYPEGTTGKPKVTGTMFKPPGNGPFPTIIDISGTGGGLNEQKGAALASRGFAVLCLAFFKYKDLPYELQEVELRYFEDAINFVTSLPYTNDRIGFQGISFGGTLVMFLTTRFKQIKAACSINGSFTMDEFAHVLIDGKQPPVGRFINQGIEDIWYLNDLMVYTDMVRNLKLEDGAGFKFEDSSPETAFRFSLAVDDLSTPTVFVGKVLSEKLRNLNRKVEVHYVSGGHLLDPPCFPHHEAVFSAFAGTFQAYGGETSLHGKSQFEVWEKTVQFFSEHLGAPTPLPDYSRHLAKL</sequence>
<proteinExistence type="evidence at protein level"/>
<dbReference type="InterPro" id="IPR006862">
    <property type="entry name" value="Thio_Ohase/aa_AcTrfase"/>
</dbReference>
<accession>Q9GYN3</accession>
<dbReference type="Pfam" id="PF04775">
    <property type="entry name" value="Bile_Hydr_Trans"/>
    <property type="match status" value="1"/>
</dbReference>
<dbReference type="UCSC" id="K05B2.4">
    <property type="organism name" value="c. elegans"/>
</dbReference>
<dbReference type="FunFam" id="2.60.40.2240:FF:000003">
    <property type="entry name" value="Protein CBG04103"/>
    <property type="match status" value="1"/>
</dbReference>
<dbReference type="InterPro" id="IPR029058">
    <property type="entry name" value="AB_hydrolase_fold"/>
</dbReference>
<feature type="active site" description="Charge relay system" evidence="2">
    <location>
        <position position="333"/>
    </location>
</feature>
<dbReference type="InterPro" id="IPR042490">
    <property type="entry name" value="Thio_Ohase/BAAT_N"/>
</dbReference>
<dbReference type="PhylomeDB" id="Q9GYN3"/>
<dbReference type="DIP" id="DIP-25103N"/>
<dbReference type="InterPro" id="IPR014940">
    <property type="entry name" value="BAAT_C"/>
</dbReference>
<dbReference type="GO" id="GO:0047617">
    <property type="term" value="F:fatty acyl-CoA hydrolase activity"/>
    <property type="evidence" value="ECO:0000318"/>
    <property type="project" value="GO_Central"/>
</dbReference>
<dbReference type="PeptideAtlas" id="Q9GYN3"/>
<dbReference type="eggNOG" id="ENOG502QQ8Z">
    <property type="taxonomic scope" value="Eukaryota"/>
</dbReference>
<dbReference type="ESTHER" id="caeel-K05B2.4">
    <property type="family name" value="Acyl-CoA_Thioesterase"/>
</dbReference>
<dbReference type="Bgee" id="WBGene00019404">
    <property type="expression patterns" value="Expressed in larva and 4 other cell types or tissues"/>
</dbReference>
<dbReference type="OrthoDB" id="6347013at2759"/>
<dbReference type="Gene3D" id="3.40.50.1820">
    <property type="entry name" value="alpha/beta hydrolase"/>
    <property type="match status" value="1"/>
</dbReference>
<evidence type="ECO:0000256" key="2">
    <source>
        <dbReference type="PIRSR" id="PIRSR016521-1"/>
    </source>
</evidence>
<dbReference type="GO" id="GO:0006637">
    <property type="term" value="P:acyl-CoA metabolic process"/>
    <property type="evidence" value="ECO:0000318"/>
    <property type="project" value="GO_Central"/>
</dbReference>
<dbReference type="Reactome" id="R-CEL-9837999">
    <property type="pathway name" value="Mitochondrial protein degradation"/>
</dbReference>
<dbReference type="IntAct" id="Q9GYN3">
    <property type="interactions" value="1"/>
</dbReference>
<dbReference type="Reactome" id="R-CEL-390247">
    <property type="pathway name" value="Beta-oxidation of very long chain fatty acids"/>
</dbReference>
<keyword evidence="6" id="KW-1185">Reference proteome</keyword>
<dbReference type="RefSeq" id="NP_508837.3">
    <property type="nucleotide sequence ID" value="NM_076436.3"/>
</dbReference>
<dbReference type="Gene3D" id="2.60.40.2240">
    <property type="entry name" value="Acyl-CoA thioester hydrolase/BAAT N-terminal domain"/>
    <property type="match status" value="1"/>
</dbReference>
<protein>
    <submittedName>
        <fullName evidence="5">Acyl-coenzyme A thioesterase 1-like</fullName>
    </submittedName>
</protein>
<dbReference type="PIRSF" id="PIRSF016521">
    <property type="entry name" value="Acyl-CoA_hydro"/>
    <property type="match status" value="1"/>
</dbReference>
<dbReference type="SMR" id="Q9GYN3"/>
<dbReference type="PANTHER" id="PTHR10824:SF4">
    <property type="entry name" value="ACYL-COENZYME A THIOESTERASE 1-LIKE"/>
    <property type="match status" value="1"/>
</dbReference>
<evidence type="ECO:0000313" key="5">
    <source>
        <dbReference type="EMBL" id="CCD72666.2"/>
    </source>
</evidence>
<reference evidence="5 6" key="1">
    <citation type="journal article" date="1998" name="Science">
        <title>Genome sequence of the nematode C. elegans: a platform for investigating biology.</title>
        <authorList>
            <consortium name="The C. elegans sequencing consortium"/>
            <person name="Sulson J.E."/>
            <person name="Waterston R."/>
        </authorList>
    </citation>
    <scope>NUCLEOTIDE SEQUENCE [LARGE SCALE GENOMIC DNA]</scope>
    <source>
        <strain evidence="5 6">Bristol N2</strain>
    </source>
</reference>
<dbReference type="GeneID" id="187017"/>
<dbReference type="SUPFAM" id="SSF53474">
    <property type="entry name" value="alpha/beta-Hydrolases"/>
    <property type="match status" value="1"/>
</dbReference>
<dbReference type="OMA" id="YKQTCIP"/>
<feature type="domain" description="Acyl-CoA thioester hydrolase/bile acid-CoA amino acid N-acetyltransferase" evidence="3">
    <location>
        <begin position="16"/>
        <end position="137"/>
    </location>
</feature>
<dbReference type="EMBL" id="BX284606">
    <property type="protein sequence ID" value="CCD72666.2"/>
    <property type="molecule type" value="Genomic_DNA"/>
</dbReference>
<organism evidence="5 6">
    <name type="scientific">Caenorhabditis elegans</name>
    <dbReference type="NCBI Taxonomy" id="6239"/>
    <lineage>
        <taxon>Eukaryota</taxon>
        <taxon>Metazoa</taxon>
        <taxon>Ecdysozoa</taxon>
        <taxon>Nematoda</taxon>
        <taxon>Chromadorea</taxon>
        <taxon>Rhabditida</taxon>
        <taxon>Rhabditina</taxon>
        <taxon>Rhabditomorpha</taxon>
        <taxon>Rhabditoidea</taxon>
        <taxon>Rhabditidae</taxon>
        <taxon>Peloderinae</taxon>
        <taxon>Caenorhabditis</taxon>
    </lineage>
</organism>
<dbReference type="KEGG" id="cel:CELE_K05B2.4"/>
<dbReference type="Reactome" id="R-CEL-77289">
    <property type="pathway name" value="Mitochondrial Fatty Acid Beta-Oxidation"/>
</dbReference>
<dbReference type="Proteomes" id="UP000001940">
    <property type="component" value="Chromosome X"/>
</dbReference>
<dbReference type="PANTHER" id="PTHR10824">
    <property type="entry name" value="ACYL-COENZYME A THIOESTERASE-RELATED"/>
    <property type="match status" value="1"/>
</dbReference>
<evidence type="ECO:0000259" key="3">
    <source>
        <dbReference type="Pfam" id="PF04775"/>
    </source>
</evidence>
<dbReference type="PaxDb" id="6239-K05B2.4"/>
<comment type="similarity">
    <text evidence="1">Belongs to the C/M/P thioester hydrolase family.</text>
</comment>
<dbReference type="InParanoid" id="Q9GYN3"/>
<evidence type="ECO:0007829" key="8">
    <source>
        <dbReference type="PeptideAtlas" id="Q9GYN3"/>
    </source>
</evidence>
<dbReference type="Reactome" id="R-CEL-193368">
    <property type="pathway name" value="Synthesis of bile acids and bile salts via 7alpha-hydroxycholesterol"/>
</dbReference>
<dbReference type="HOGENOM" id="CLU_029849_4_0_1"/>
<dbReference type="Pfam" id="PF08840">
    <property type="entry name" value="BAAT_C"/>
    <property type="match status" value="1"/>
</dbReference>
<dbReference type="STRING" id="6239.K05B2.4.1"/>
<gene>
    <name evidence="5" type="ORF">CELE_K05B2.4</name>
    <name evidence="5 7" type="ORF">K05B2.4</name>
</gene>
<dbReference type="WormBase" id="K05B2.4">
    <property type="protein sequence ID" value="CE47238"/>
    <property type="gene ID" value="WBGene00019404"/>
</dbReference>
<evidence type="ECO:0000313" key="6">
    <source>
        <dbReference type="Proteomes" id="UP000001940"/>
    </source>
</evidence>